<gene>
    <name evidence="1" type="ORF">CryarDRAFT_3129</name>
</gene>
<protein>
    <submittedName>
        <fullName evidence="1">Uncharacterized protein</fullName>
    </submittedName>
</protein>
<sequence length="71" mass="7493">MPPSEYSAALLQSKPAAIRDGCRSHFSASVFNASPQDGHLLGDPQPLALQQRHSPAVLAAPSASTREKAQQ</sequence>
<organism evidence="1 2">
    <name type="scientific">Cryptosporangium arvum DSM 44712</name>
    <dbReference type="NCBI Taxonomy" id="927661"/>
    <lineage>
        <taxon>Bacteria</taxon>
        <taxon>Bacillati</taxon>
        <taxon>Actinomycetota</taxon>
        <taxon>Actinomycetes</taxon>
        <taxon>Cryptosporangiales</taxon>
        <taxon>Cryptosporangiaceae</taxon>
        <taxon>Cryptosporangium</taxon>
    </lineage>
</organism>
<dbReference type="EMBL" id="JFBT01000001">
    <property type="protein sequence ID" value="EXG82000.1"/>
    <property type="molecule type" value="Genomic_DNA"/>
</dbReference>
<reference evidence="1 2" key="1">
    <citation type="submission" date="2013-07" db="EMBL/GenBank/DDBJ databases">
        <authorList>
            <consortium name="DOE Joint Genome Institute"/>
            <person name="Eisen J."/>
            <person name="Huntemann M."/>
            <person name="Han J."/>
            <person name="Chen A."/>
            <person name="Kyrpides N."/>
            <person name="Mavromatis K."/>
            <person name="Markowitz V."/>
            <person name="Palaniappan K."/>
            <person name="Ivanova N."/>
            <person name="Schaumberg A."/>
            <person name="Pati A."/>
            <person name="Liolios K."/>
            <person name="Nordberg H.P."/>
            <person name="Cantor M.N."/>
            <person name="Hua S.X."/>
            <person name="Woyke T."/>
        </authorList>
    </citation>
    <scope>NUCLEOTIDE SEQUENCE [LARGE SCALE GENOMIC DNA]</scope>
    <source>
        <strain evidence="1 2">DSM 44712</strain>
    </source>
</reference>
<evidence type="ECO:0000313" key="1">
    <source>
        <dbReference type="EMBL" id="EXG82000.1"/>
    </source>
</evidence>
<accession>A0A010YP84</accession>
<name>A0A010YP84_9ACTN</name>
<proteinExistence type="predicted"/>
<dbReference type="HOGENOM" id="CLU_2733248_0_0_11"/>
<dbReference type="Proteomes" id="UP000021053">
    <property type="component" value="Unassembled WGS sequence"/>
</dbReference>
<comment type="caution">
    <text evidence="1">The sequence shown here is derived from an EMBL/GenBank/DDBJ whole genome shotgun (WGS) entry which is preliminary data.</text>
</comment>
<dbReference type="RefSeq" id="WP_035851510.1">
    <property type="nucleotide sequence ID" value="NZ_KK073874.1"/>
</dbReference>
<keyword evidence="2" id="KW-1185">Reference proteome</keyword>
<dbReference type="AlphaFoldDB" id="A0A010YP84"/>
<evidence type="ECO:0000313" key="2">
    <source>
        <dbReference type="Proteomes" id="UP000021053"/>
    </source>
</evidence>